<proteinExistence type="predicted"/>
<dbReference type="EMBL" id="BPLQ01002197">
    <property type="protein sequence ID" value="GIX89757.1"/>
    <property type="molecule type" value="Genomic_DNA"/>
</dbReference>
<dbReference type="AlphaFoldDB" id="A0AAV4P3H2"/>
<evidence type="ECO:0000313" key="2">
    <source>
        <dbReference type="EMBL" id="GIX89829.1"/>
    </source>
</evidence>
<dbReference type="EMBL" id="BPLQ01002197">
    <property type="protein sequence ID" value="GIX89829.1"/>
    <property type="molecule type" value="Genomic_DNA"/>
</dbReference>
<gene>
    <name evidence="1" type="ORF">CDAR_245271</name>
    <name evidence="2" type="ORF">CDAR_245591</name>
</gene>
<organism evidence="1 3">
    <name type="scientific">Caerostris darwini</name>
    <dbReference type="NCBI Taxonomy" id="1538125"/>
    <lineage>
        <taxon>Eukaryota</taxon>
        <taxon>Metazoa</taxon>
        <taxon>Ecdysozoa</taxon>
        <taxon>Arthropoda</taxon>
        <taxon>Chelicerata</taxon>
        <taxon>Arachnida</taxon>
        <taxon>Araneae</taxon>
        <taxon>Araneomorphae</taxon>
        <taxon>Entelegynae</taxon>
        <taxon>Araneoidea</taxon>
        <taxon>Araneidae</taxon>
        <taxon>Caerostris</taxon>
    </lineage>
</organism>
<protein>
    <submittedName>
        <fullName evidence="1">Uncharacterized protein</fullName>
    </submittedName>
</protein>
<reference evidence="1 3" key="1">
    <citation type="submission" date="2021-06" db="EMBL/GenBank/DDBJ databases">
        <title>Caerostris darwini draft genome.</title>
        <authorList>
            <person name="Kono N."/>
            <person name="Arakawa K."/>
        </authorList>
    </citation>
    <scope>NUCLEOTIDE SEQUENCE [LARGE SCALE GENOMIC DNA]</scope>
</reference>
<name>A0AAV4P3H2_9ARAC</name>
<accession>A0AAV4P3H2</accession>
<sequence>MLESIQRWTAARFILNAFTWLSKFIRRVTPHNCKRGIVIYLRGVTQDLVAINFTFIFPSGVHYLDCGSLCLFRGLIEVMESRCFRIFSHNTELIGGIVTFYKRLYKVLLFISFFWVGGE</sequence>
<keyword evidence="3" id="KW-1185">Reference proteome</keyword>
<comment type="caution">
    <text evidence="1">The sequence shown here is derived from an EMBL/GenBank/DDBJ whole genome shotgun (WGS) entry which is preliminary data.</text>
</comment>
<dbReference type="Proteomes" id="UP001054837">
    <property type="component" value="Unassembled WGS sequence"/>
</dbReference>
<evidence type="ECO:0000313" key="3">
    <source>
        <dbReference type="Proteomes" id="UP001054837"/>
    </source>
</evidence>
<evidence type="ECO:0000313" key="1">
    <source>
        <dbReference type="EMBL" id="GIX89757.1"/>
    </source>
</evidence>